<dbReference type="HOGENOM" id="CLU_010412_6_4_1"/>
<dbReference type="SUPFAM" id="SSF54236">
    <property type="entry name" value="Ubiquitin-like"/>
    <property type="match status" value="1"/>
</dbReference>
<dbReference type="InterPro" id="IPR029071">
    <property type="entry name" value="Ubiquitin-like_domsf"/>
</dbReference>
<dbReference type="Proteomes" id="UP000014978">
    <property type="component" value="Unassembled WGS sequence"/>
</dbReference>
<dbReference type="OrthoDB" id="419317at2759"/>
<dbReference type="OMA" id="ECKISDA"/>
<dbReference type="EMBL" id="ATCN01000023">
    <property type="protein sequence ID" value="EPR80062.1"/>
    <property type="molecule type" value="Genomic_DNA"/>
</dbReference>
<dbReference type="PANTHER" id="PTHR10666">
    <property type="entry name" value="UBIQUITIN"/>
    <property type="match status" value="1"/>
</dbReference>
<sequence length="94" mass="10700">MNIIILINIFINKYPYIMLIKIKTLSGRDGEIEVDNNTTILELKQLLSTLENIPPAQQRLIFFGKILQKDNNMLSDYNIVNGSIIHMVLALRGG</sequence>
<keyword evidence="3" id="KW-1185">Reference proteome</keyword>
<proteinExistence type="predicted"/>
<comment type="caution">
    <text evidence="2">The sequence shown here is derived from an EMBL/GenBank/DDBJ whole genome shotgun (WGS) entry which is preliminary data.</text>
</comment>
<accession>S7WE69</accession>
<gene>
    <name evidence="2" type="ORF">SLOPH_2018</name>
</gene>
<dbReference type="SMART" id="SM00213">
    <property type="entry name" value="UBQ"/>
    <property type="match status" value="1"/>
</dbReference>
<dbReference type="Gene3D" id="3.10.20.90">
    <property type="entry name" value="Phosphatidylinositol 3-kinase Catalytic Subunit, Chain A, domain 1"/>
    <property type="match status" value="1"/>
</dbReference>
<evidence type="ECO:0000313" key="2">
    <source>
        <dbReference type="EMBL" id="EPR80062.1"/>
    </source>
</evidence>
<dbReference type="VEuPathDB" id="MicrosporidiaDB:SLOPH_2018"/>
<dbReference type="PROSITE" id="PS50053">
    <property type="entry name" value="UBIQUITIN_2"/>
    <property type="match status" value="1"/>
</dbReference>
<reference evidence="3" key="1">
    <citation type="journal article" date="2013" name="PLoS Genet.">
        <title>The genome of Spraguea lophii and the basis of host-microsporidian interactions.</title>
        <authorList>
            <person name="Campbell S.E."/>
            <person name="Williams T.A."/>
            <person name="Yousuf A."/>
            <person name="Soanes D.M."/>
            <person name="Paszkiewicz K.H."/>
            <person name="Williams B.A.P."/>
        </authorList>
    </citation>
    <scope>NUCLEOTIDE SEQUENCE [LARGE SCALE GENOMIC DNA]</scope>
    <source>
        <strain evidence="3">42_110</strain>
    </source>
</reference>
<feature type="domain" description="Ubiquitin-like" evidence="1">
    <location>
        <begin position="18"/>
        <end position="94"/>
    </location>
</feature>
<dbReference type="InParanoid" id="S7WE69"/>
<protein>
    <submittedName>
        <fullName evidence="2">Ubiquitin</fullName>
    </submittedName>
</protein>
<dbReference type="InterPro" id="IPR000626">
    <property type="entry name" value="Ubiquitin-like_dom"/>
</dbReference>
<evidence type="ECO:0000313" key="3">
    <source>
        <dbReference type="Proteomes" id="UP000014978"/>
    </source>
</evidence>
<dbReference type="Pfam" id="PF00240">
    <property type="entry name" value="ubiquitin"/>
    <property type="match status" value="1"/>
</dbReference>
<organism evidence="2 3">
    <name type="scientific">Spraguea lophii (strain 42_110)</name>
    <name type="common">Microsporidian parasite</name>
    <dbReference type="NCBI Taxonomy" id="1358809"/>
    <lineage>
        <taxon>Eukaryota</taxon>
        <taxon>Fungi</taxon>
        <taxon>Fungi incertae sedis</taxon>
        <taxon>Microsporidia</taxon>
        <taxon>Spragueidae</taxon>
        <taxon>Spraguea</taxon>
    </lineage>
</organism>
<dbReference type="InterPro" id="IPR050158">
    <property type="entry name" value="Ubiquitin_ubiquitin-like"/>
</dbReference>
<name>S7WE69_SPRLO</name>
<dbReference type="STRING" id="1358809.S7WE69"/>
<evidence type="ECO:0000259" key="1">
    <source>
        <dbReference type="PROSITE" id="PS50053"/>
    </source>
</evidence>
<dbReference type="AlphaFoldDB" id="S7WE69"/>